<organism evidence="2 3">
    <name type="scientific">Tetrabaena socialis</name>
    <dbReference type="NCBI Taxonomy" id="47790"/>
    <lineage>
        <taxon>Eukaryota</taxon>
        <taxon>Viridiplantae</taxon>
        <taxon>Chlorophyta</taxon>
        <taxon>core chlorophytes</taxon>
        <taxon>Chlorophyceae</taxon>
        <taxon>CS clade</taxon>
        <taxon>Chlamydomonadales</taxon>
        <taxon>Tetrabaenaceae</taxon>
        <taxon>Tetrabaena</taxon>
    </lineage>
</organism>
<keyword evidence="3" id="KW-1185">Reference proteome</keyword>
<name>A0A2J8A2F0_9CHLO</name>
<comment type="caution">
    <text evidence="2">The sequence shown here is derived from an EMBL/GenBank/DDBJ whole genome shotgun (WGS) entry which is preliminary data.</text>
</comment>
<feature type="region of interest" description="Disordered" evidence="1">
    <location>
        <begin position="512"/>
        <end position="547"/>
    </location>
</feature>
<protein>
    <submittedName>
        <fullName evidence="2">Uncharacterized protein</fullName>
    </submittedName>
</protein>
<sequence>LPPPPLSDVRILQLVPRNSSTPSGVQLYRLILPGSQPSDGNSDTFPPYFVDTGGVVGALASWLDTVRNNFNAQHSYFSPAEAGTPALFVHGFIKSGKSLVLGGVLPAVLRQHPFFGVGSPAEMLHCALDFNIITSHGTVSYQERLSTLLESLRTWAGCVAPASNIGLTDDIVRLQTGILEFFKKLGRPVLYTVDEAWFLLPADSGRLDQARSFLKTMLCCMPRNAAIAVTGSSMCLVWSNVAVMPPNGVALATHNRTLTLPAESYEGAAVAWDFLHQNSHIALPDQLHMSRDFGMVLRQLIQADRKLLYDLACSDGVRVRSIDGGLWLMLWPLLTRASSGALRYTLTSSYHCRLIKLLVTEDGAMQPMLTYRDSRPPIVILEARMGLLRFGNMVVDAWQQDFKEAPVLQKFLQVLHVYGEGWSAMPPWKKVALYHWLLHNALAHEGQDEHEYEIQEGTLEEDMDALGVTGLILAYPFAVPNQIPELLRGVRAVSSGGGLVGAELGVVVKGTLPPPGGPSRGSSMVPRALPLGHSSKGLPRASSLSMPAGGRQVHALHHRVVPASRMALQRAVSSLPRIKLV</sequence>
<gene>
    <name evidence="2" type="ORF">TSOC_006908</name>
</gene>
<evidence type="ECO:0000313" key="3">
    <source>
        <dbReference type="Proteomes" id="UP000236333"/>
    </source>
</evidence>
<feature type="non-terminal residue" evidence="2">
    <location>
        <position position="581"/>
    </location>
</feature>
<dbReference type="OrthoDB" id="10505043at2759"/>
<dbReference type="AlphaFoldDB" id="A0A2J8A2F0"/>
<proteinExistence type="predicted"/>
<accession>A0A2J8A2F0</accession>
<dbReference type="EMBL" id="PGGS01000220">
    <property type="protein sequence ID" value="PNH06694.1"/>
    <property type="molecule type" value="Genomic_DNA"/>
</dbReference>
<dbReference type="Proteomes" id="UP000236333">
    <property type="component" value="Unassembled WGS sequence"/>
</dbReference>
<feature type="non-terminal residue" evidence="2">
    <location>
        <position position="1"/>
    </location>
</feature>
<reference evidence="2 3" key="1">
    <citation type="journal article" date="2017" name="Mol. Biol. Evol.">
        <title>The 4-celled Tetrabaena socialis nuclear genome reveals the essential components for genetic control of cell number at the origin of multicellularity in the volvocine lineage.</title>
        <authorList>
            <person name="Featherston J."/>
            <person name="Arakaki Y."/>
            <person name="Hanschen E.R."/>
            <person name="Ferris P.J."/>
            <person name="Michod R.E."/>
            <person name="Olson B.J.S.C."/>
            <person name="Nozaki H."/>
            <person name="Durand P.M."/>
        </authorList>
    </citation>
    <scope>NUCLEOTIDE SEQUENCE [LARGE SCALE GENOMIC DNA]</scope>
    <source>
        <strain evidence="2 3">NIES-571</strain>
    </source>
</reference>
<evidence type="ECO:0000256" key="1">
    <source>
        <dbReference type="SAM" id="MobiDB-lite"/>
    </source>
</evidence>
<evidence type="ECO:0000313" key="2">
    <source>
        <dbReference type="EMBL" id="PNH06694.1"/>
    </source>
</evidence>